<dbReference type="InterPro" id="IPR043426">
    <property type="entry name" value="MltB-like"/>
</dbReference>
<evidence type="ECO:0000313" key="4">
    <source>
        <dbReference type="Proteomes" id="UP001065174"/>
    </source>
</evidence>
<dbReference type="RefSeq" id="WP_262308669.1">
    <property type="nucleotide sequence ID" value="NZ_CP106679.1"/>
</dbReference>
<keyword evidence="1" id="KW-0732">Signal</keyword>
<dbReference type="EMBL" id="CP106679">
    <property type="protein sequence ID" value="UXP31229.1"/>
    <property type="molecule type" value="Genomic_DNA"/>
</dbReference>
<evidence type="ECO:0000313" key="3">
    <source>
        <dbReference type="EMBL" id="UXP31229.1"/>
    </source>
</evidence>
<dbReference type="InterPro" id="IPR023346">
    <property type="entry name" value="Lysozyme-like_dom_sf"/>
</dbReference>
<feature type="domain" description="Transglycosylase SLT" evidence="2">
    <location>
        <begin position="27"/>
        <end position="317"/>
    </location>
</feature>
<reference evidence="3" key="1">
    <citation type="submission" date="2022-09" db="EMBL/GenBank/DDBJ databases">
        <title>Comparative genomics and taxonomic characterization of three novel marine species of genus Reichenbachiella exhibiting antioxidant and polysaccharide degradation activities.</title>
        <authorList>
            <person name="Muhammad N."/>
            <person name="Lee Y.-J."/>
            <person name="Ko J."/>
            <person name="Kim S.-G."/>
        </authorList>
    </citation>
    <scope>NUCLEOTIDE SEQUENCE</scope>
    <source>
        <strain evidence="3">BKB1-1</strain>
    </source>
</reference>
<dbReference type="PANTHER" id="PTHR30163">
    <property type="entry name" value="MEMBRANE-BOUND LYTIC MUREIN TRANSGLYCOSYLASE B"/>
    <property type="match status" value="1"/>
</dbReference>
<organism evidence="3 4">
    <name type="scientific">Reichenbachiella agarivorans</name>
    <dbReference type="NCBI Taxonomy" id="2979464"/>
    <lineage>
        <taxon>Bacteria</taxon>
        <taxon>Pseudomonadati</taxon>
        <taxon>Bacteroidota</taxon>
        <taxon>Cytophagia</taxon>
        <taxon>Cytophagales</taxon>
        <taxon>Reichenbachiellaceae</taxon>
        <taxon>Reichenbachiella</taxon>
    </lineage>
</organism>
<keyword evidence="4" id="KW-1185">Reference proteome</keyword>
<name>A0ABY6CN94_9BACT</name>
<dbReference type="SUPFAM" id="SSF53955">
    <property type="entry name" value="Lysozyme-like"/>
    <property type="match status" value="1"/>
</dbReference>
<dbReference type="InterPro" id="IPR031304">
    <property type="entry name" value="SLT_2"/>
</dbReference>
<feature type="chain" id="PRO_5046682957" evidence="1">
    <location>
        <begin position="23"/>
        <end position="326"/>
    </location>
</feature>
<evidence type="ECO:0000259" key="2">
    <source>
        <dbReference type="Pfam" id="PF13406"/>
    </source>
</evidence>
<sequence length="326" mass="36491">MQFIPRIFTILAFLLVSISSLAQINQTDVDDFVRIYASQNHLALEDIEAIVSKATFQPSIIDKMTKPAEQTMTWTRYRGLFLTDARIDEGIKFWAANETTLRQVSKQTGVSEEVILGIIGVETFFGTRAGSYSVLDALYTLAFGYPKRSAFFKAELGKFLELCTRENLDPLSIKGSYAGAMGYCQFMPSSYLAYAKNFDQQGSTDLMNNVDDAIASVANYIQVHRWQPGKPVVTKAIVTDSAKLPLAKQSVKPSESIKTYQNMGFQTADGSSTNEQVTLQEFVLDEGSEYWFGFNNFYVITRYNHSPLYALAVYQLGEAIKTKKAN</sequence>
<accession>A0ABY6CN94</accession>
<dbReference type="InterPro" id="IPR011757">
    <property type="entry name" value="Lytic_transglycosylase_MltB"/>
</dbReference>
<dbReference type="PANTHER" id="PTHR30163:SF9">
    <property type="entry name" value="MEMBRANE-BOUND LYTIC MUREIN TRANSGLYCOSYLASE B"/>
    <property type="match status" value="1"/>
</dbReference>
<feature type="signal peptide" evidence="1">
    <location>
        <begin position="1"/>
        <end position="22"/>
    </location>
</feature>
<evidence type="ECO:0000256" key="1">
    <source>
        <dbReference type="SAM" id="SignalP"/>
    </source>
</evidence>
<proteinExistence type="predicted"/>
<gene>
    <name evidence="3" type="primary">mltB</name>
    <name evidence="3" type="ORF">N6H18_12810</name>
</gene>
<dbReference type="Pfam" id="PF13406">
    <property type="entry name" value="SLT_2"/>
    <property type="match status" value="1"/>
</dbReference>
<dbReference type="NCBIfam" id="TIGR02282">
    <property type="entry name" value="MltB"/>
    <property type="match status" value="1"/>
</dbReference>
<protein>
    <submittedName>
        <fullName evidence="3">Lytic murein transglycosylase B</fullName>
    </submittedName>
</protein>
<dbReference type="CDD" id="cd13399">
    <property type="entry name" value="Slt35-like"/>
    <property type="match status" value="1"/>
</dbReference>
<dbReference type="Gene3D" id="1.10.8.350">
    <property type="entry name" value="Bacterial muramidase"/>
    <property type="match status" value="1"/>
</dbReference>
<dbReference type="Proteomes" id="UP001065174">
    <property type="component" value="Chromosome"/>
</dbReference>
<dbReference type="Gene3D" id="1.10.530.10">
    <property type="match status" value="1"/>
</dbReference>